<reference evidence="2 3" key="1">
    <citation type="submission" date="2016-10" db="EMBL/GenBank/DDBJ databases">
        <authorList>
            <person name="Cai Z."/>
        </authorList>
    </citation>
    <scope>NUCLEOTIDE SEQUENCE [LARGE SCALE GENOMIC DNA]</scope>
</reference>
<keyword evidence="3" id="KW-1185">Reference proteome</keyword>
<evidence type="ECO:0000313" key="3">
    <source>
        <dbReference type="Proteomes" id="UP000256970"/>
    </source>
</evidence>
<evidence type="ECO:0000256" key="1">
    <source>
        <dbReference type="SAM" id="MobiDB-lite"/>
    </source>
</evidence>
<sequence length="79" mass="9324">MAKQFTPEWDVFTEYVPRDKVCVRFDDHYDYYECSGSNKNKKHHCHNNSEHWLFMNGFKPSANPQNTTDAVQDDPVAIK</sequence>
<dbReference type="Proteomes" id="UP000256970">
    <property type="component" value="Unassembled WGS sequence"/>
</dbReference>
<dbReference type="EMBL" id="FNXT01000573">
    <property type="protein sequence ID" value="SZX65234.1"/>
    <property type="molecule type" value="Genomic_DNA"/>
</dbReference>
<proteinExistence type="predicted"/>
<dbReference type="AlphaFoldDB" id="A0A383VKM5"/>
<evidence type="ECO:0000313" key="2">
    <source>
        <dbReference type="EMBL" id="SZX65234.1"/>
    </source>
</evidence>
<feature type="region of interest" description="Disordered" evidence="1">
    <location>
        <begin position="58"/>
        <end position="79"/>
    </location>
</feature>
<gene>
    <name evidence="2" type="ORF">BQ4739_LOCUS5680</name>
</gene>
<accession>A0A383VKM5</accession>
<organism evidence="2 3">
    <name type="scientific">Tetradesmus obliquus</name>
    <name type="common">Green alga</name>
    <name type="synonym">Acutodesmus obliquus</name>
    <dbReference type="NCBI Taxonomy" id="3088"/>
    <lineage>
        <taxon>Eukaryota</taxon>
        <taxon>Viridiplantae</taxon>
        <taxon>Chlorophyta</taxon>
        <taxon>core chlorophytes</taxon>
        <taxon>Chlorophyceae</taxon>
        <taxon>CS clade</taxon>
        <taxon>Sphaeropleales</taxon>
        <taxon>Scenedesmaceae</taxon>
        <taxon>Tetradesmus</taxon>
    </lineage>
</organism>
<name>A0A383VKM5_TETOB</name>
<protein>
    <submittedName>
        <fullName evidence="2">Uncharacterized protein</fullName>
    </submittedName>
</protein>